<sequence length="507" mass="52691">MATHRAPPQPVLGTGQTARRGRRCGDGWRTRRGGASAVVATALAAVMVVTACLAATTRGTPALAPVHGGEVNGASATLVALPRGRSLLPALTGLASRAEEGSGPCSSSACIGRWKGGFMAALFVEGLIGGAAPQALRFLSPIWRARSLHLANAFSGGIFFTTGMLHILPEAIAHISGEGHGEEEHGEEHDEEHEEEEGEEHHDEEGEHGEESHGFPTGYALAVAGFYAILFLEYLVLGKFSHTHKVEALRARDRAAAKGQPSSPPLASAVHPGSAEAATTSDGLVPGVKASDSDYTTTMEEGGGSTEEDGTRGGTLQPSVSTASAHSDGSLATEETDDPYYGSLLEAENVGFFSPNFWRAFLTAFSVAIHVVFESLSLGLGSSWPVVLNTFLAIAAHKWATAASLGVKFEKERLRLMQSVVLIVLWSAVTPAAAGIGAAIDGGVSDKVTGVLLALSAGTFLYIGALEVNAEEFVEDKRDRLLKALVTTLGVGVIMAVTAILSSTGVH</sequence>
<name>A0ACC3C445_PYRYE</name>
<protein>
    <submittedName>
        <fullName evidence="1">Uncharacterized protein</fullName>
    </submittedName>
</protein>
<dbReference type="EMBL" id="CM020619">
    <property type="protein sequence ID" value="KAK1864731.1"/>
    <property type="molecule type" value="Genomic_DNA"/>
</dbReference>
<organism evidence="1 2">
    <name type="scientific">Pyropia yezoensis</name>
    <name type="common">Susabi-nori</name>
    <name type="synonym">Porphyra yezoensis</name>
    <dbReference type="NCBI Taxonomy" id="2788"/>
    <lineage>
        <taxon>Eukaryota</taxon>
        <taxon>Rhodophyta</taxon>
        <taxon>Bangiophyceae</taxon>
        <taxon>Bangiales</taxon>
        <taxon>Bangiaceae</taxon>
        <taxon>Pyropia</taxon>
    </lineage>
</organism>
<dbReference type="Proteomes" id="UP000798662">
    <property type="component" value="Chromosome 2"/>
</dbReference>
<proteinExistence type="predicted"/>
<reference evidence="1" key="1">
    <citation type="submission" date="2019-11" db="EMBL/GenBank/DDBJ databases">
        <title>Nori genome reveals adaptations in red seaweeds to the harsh intertidal environment.</title>
        <authorList>
            <person name="Wang D."/>
            <person name="Mao Y."/>
        </authorList>
    </citation>
    <scope>NUCLEOTIDE SEQUENCE</scope>
    <source>
        <tissue evidence="1">Gametophyte</tissue>
    </source>
</reference>
<gene>
    <name evidence="1" type="ORF">I4F81_007275</name>
</gene>
<evidence type="ECO:0000313" key="2">
    <source>
        <dbReference type="Proteomes" id="UP000798662"/>
    </source>
</evidence>
<accession>A0ACC3C445</accession>
<keyword evidence="2" id="KW-1185">Reference proteome</keyword>
<evidence type="ECO:0000313" key="1">
    <source>
        <dbReference type="EMBL" id="KAK1864731.1"/>
    </source>
</evidence>
<comment type="caution">
    <text evidence="1">The sequence shown here is derived from an EMBL/GenBank/DDBJ whole genome shotgun (WGS) entry which is preliminary data.</text>
</comment>